<proteinExistence type="predicted"/>
<sequence length="62" mass="6961">MTSVAQTFKVFLFIHLPAFSFFSFSPRKRRIRGGSWFSSKNPITAIQSNSANSLEKPTAKPP</sequence>
<keyword evidence="1" id="KW-0472">Membrane</keyword>
<protein>
    <submittedName>
        <fullName evidence="2">Predicted protein</fullName>
    </submittedName>
</protein>
<dbReference type="HOGENOM" id="CLU_2907128_0_0_1"/>
<keyword evidence="1" id="KW-1133">Transmembrane helix</keyword>
<evidence type="ECO:0000256" key="1">
    <source>
        <dbReference type="SAM" id="Phobius"/>
    </source>
</evidence>
<dbReference type="AlphaFoldDB" id="D7L9N1"/>
<evidence type="ECO:0000313" key="2">
    <source>
        <dbReference type="EMBL" id="EFH58430.1"/>
    </source>
</evidence>
<dbReference type="EMBL" id="GL348715">
    <property type="protein sequence ID" value="EFH58430.1"/>
    <property type="molecule type" value="Genomic_DNA"/>
</dbReference>
<reference evidence="3" key="1">
    <citation type="journal article" date="2011" name="Nat. Genet.">
        <title>The Arabidopsis lyrata genome sequence and the basis of rapid genome size change.</title>
        <authorList>
            <person name="Hu T.T."/>
            <person name="Pattyn P."/>
            <person name="Bakker E.G."/>
            <person name="Cao J."/>
            <person name="Cheng J.-F."/>
            <person name="Clark R.M."/>
            <person name="Fahlgren N."/>
            <person name="Fawcett J.A."/>
            <person name="Grimwood J."/>
            <person name="Gundlach H."/>
            <person name="Haberer G."/>
            <person name="Hollister J.D."/>
            <person name="Ossowski S."/>
            <person name="Ottilar R.P."/>
            <person name="Salamov A.A."/>
            <person name="Schneeberger K."/>
            <person name="Spannagl M."/>
            <person name="Wang X."/>
            <person name="Yang L."/>
            <person name="Nasrallah M.E."/>
            <person name="Bergelson J."/>
            <person name="Carrington J.C."/>
            <person name="Gaut B.S."/>
            <person name="Schmutz J."/>
            <person name="Mayer K.F.X."/>
            <person name="Van de Peer Y."/>
            <person name="Grigoriev I.V."/>
            <person name="Nordborg M."/>
            <person name="Weigel D."/>
            <person name="Guo Y.-L."/>
        </authorList>
    </citation>
    <scope>NUCLEOTIDE SEQUENCE [LARGE SCALE GENOMIC DNA]</scope>
    <source>
        <strain evidence="3">cv. MN47</strain>
    </source>
</reference>
<organism evidence="3">
    <name type="scientific">Arabidopsis lyrata subsp. lyrata</name>
    <name type="common">Lyre-leaved rock-cress</name>
    <dbReference type="NCBI Taxonomy" id="81972"/>
    <lineage>
        <taxon>Eukaryota</taxon>
        <taxon>Viridiplantae</taxon>
        <taxon>Streptophyta</taxon>
        <taxon>Embryophyta</taxon>
        <taxon>Tracheophyta</taxon>
        <taxon>Spermatophyta</taxon>
        <taxon>Magnoliopsida</taxon>
        <taxon>eudicotyledons</taxon>
        <taxon>Gunneridae</taxon>
        <taxon>Pentapetalae</taxon>
        <taxon>rosids</taxon>
        <taxon>malvids</taxon>
        <taxon>Brassicales</taxon>
        <taxon>Brassicaceae</taxon>
        <taxon>Camelineae</taxon>
        <taxon>Arabidopsis</taxon>
    </lineage>
</organism>
<name>D7L9N1_ARALL</name>
<dbReference type="Gramene" id="scaffold_300054.1">
    <property type="protein sequence ID" value="scaffold_300054.1"/>
    <property type="gene ID" value="scaffold_300054.1"/>
</dbReference>
<gene>
    <name evidence="2" type="ORF">ARALYDRAFT_896084</name>
</gene>
<keyword evidence="3" id="KW-1185">Reference proteome</keyword>
<keyword evidence="1" id="KW-0812">Transmembrane</keyword>
<feature type="transmembrane region" description="Helical" evidence="1">
    <location>
        <begin position="6"/>
        <end position="24"/>
    </location>
</feature>
<evidence type="ECO:0000313" key="3">
    <source>
        <dbReference type="Proteomes" id="UP000008694"/>
    </source>
</evidence>
<accession>D7L9N1</accession>
<dbReference type="Proteomes" id="UP000008694">
    <property type="component" value="Unassembled WGS sequence"/>
</dbReference>